<comment type="caution">
    <text evidence="3">The sequence shown here is derived from an EMBL/GenBank/DDBJ whole genome shotgun (WGS) entry which is preliminary data.</text>
</comment>
<dbReference type="EMBL" id="ADGK01000012">
    <property type="protein sequence ID" value="EFE24662.1"/>
    <property type="molecule type" value="Genomic_DNA"/>
</dbReference>
<keyword evidence="1" id="KW-0802">TPR repeat</keyword>
<dbReference type="InterPro" id="IPR011990">
    <property type="entry name" value="TPR-like_helical_dom_sf"/>
</dbReference>
<dbReference type="Pfam" id="PF05944">
    <property type="entry name" value="Phage_term_smal"/>
    <property type="match status" value="1"/>
</dbReference>
<dbReference type="Gene3D" id="1.25.40.10">
    <property type="entry name" value="Tetratricopeptide repeat domain"/>
    <property type="match status" value="1"/>
</dbReference>
<sequence length="244" mass="26733">MRVSATLAAQRENTPLRHASEYEQMLVKLAADRRKLKGIQSVETKALHKRDMLPFYGPWISGVLAAGRGAQDDIVMTVMLWRFDVDDITGALDIAEYALRHNLRMPEKHSRTTGCVVVEETAAAAARLRAAGAALSIDTLERAIALTVDQDMPDNVRARLHKTVGLLLRDQGDNAAALAQLQRAMQLDDNAGVKKEIQSLERALRPKPVKQPAKPAKKKTAARPRSVTGTPARRGRPPKVKAAS</sequence>
<dbReference type="GO" id="GO:0004519">
    <property type="term" value="F:endonuclease activity"/>
    <property type="evidence" value="ECO:0007669"/>
    <property type="project" value="InterPro"/>
</dbReference>
<name>D4F102_EDWTA</name>
<dbReference type="AlphaFoldDB" id="D4F102"/>
<feature type="region of interest" description="Disordered" evidence="2">
    <location>
        <begin position="200"/>
        <end position="244"/>
    </location>
</feature>
<dbReference type="HOGENOM" id="CLU_076316_1_0_6"/>
<evidence type="ECO:0000313" key="3">
    <source>
        <dbReference type="EMBL" id="EFE24662.1"/>
    </source>
</evidence>
<dbReference type="GO" id="GO:0003677">
    <property type="term" value="F:DNA binding"/>
    <property type="evidence" value="ECO:0007669"/>
    <property type="project" value="InterPro"/>
</dbReference>
<proteinExistence type="predicted"/>
<protein>
    <submittedName>
        <fullName evidence="3">Phage small terminase subunit</fullName>
    </submittedName>
</protein>
<dbReference type="PROSITE" id="PS50005">
    <property type="entry name" value="TPR"/>
    <property type="match status" value="1"/>
</dbReference>
<organism evidence="3 4">
    <name type="scientific">Edwardsiella tarda ATCC 23685</name>
    <dbReference type="NCBI Taxonomy" id="500638"/>
    <lineage>
        <taxon>Bacteria</taxon>
        <taxon>Pseudomonadati</taxon>
        <taxon>Pseudomonadota</taxon>
        <taxon>Gammaproteobacteria</taxon>
        <taxon>Enterobacterales</taxon>
        <taxon>Hafniaceae</taxon>
        <taxon>Edwardsiella</taxon>
    </lineage>
</organism>
<dbReference type="InterPro" id="IPR019734">
    <property type="entry name" value="TPR_rpt"/>
</dbReference>
<reference evidence="3 4" key="1">
    <citation type="submission" date="2010-02" db="EMBL/GenBank/DDBJ databases">
        <authorList>
            <person name="Weinstock G."/>
            <person name="Sodergren E."/>
            <person name="Clifton S."/>
            <person name="Fulton L."/>
            <person name="Fulton B."/>
            <person name="Courtney L."/>
            <person name="Fronick C."/>
            <person name="Harrison M."/>
            <person name="Strong C."/>
            <person name="Farmer C."/>
            <person name="Delahaunty K."/>
            <person name="Markovic C."/>
            <person name="Hall O."/>
            <person name="Minx P."/>
            <person name="Tomlinson C."/>
            <person name="Mitreva M."/>
            <person name="Nelson J."/>
            <person name="Hou S."/>
            <person name="Wollam A."/>
            <person name="Pepin K.H."/>
            <person name="Johnson M."/>
            <person name="Bhonagiri V."/>
            <person name="Zhang X."/>
            <person name="Suruliraj S."/>
            <person name="Warren W."/>
            <person name="Chinwalla A."/>
            <person name="Mardis E.R."/>
            <person name="Wilson R.K."/>
        </authorList>
    </citation>
    <scope>NUCLEOTIDE SEQUENCE [LARGE SCALE GENOMIC DNA]</scope>
    <source>
        <strain evidence="3 4">ATCC 23685</strain>
    </source>
</reference>
<gene>
    <name evidence="3" type="ORF">EDWATA_00382</name>
</gene>
<accession>D4F102</accession>
<feature type="repeat" description="TPR" evidence="1">
    <location>
        <begin position="158"/>
        <end position="191"/>
    </location>
</feature>
<dbReference type="Proteomes" id="UP000003692">
    <property type="component" value="Unassembled WGS sequence"/>
</dbReference>
<feature type="compositionally biased region" description="Basic residues" evidence="2">
    <location>
        <begin position="233"/>
        <end position="244"/>
    </location>
</feature>
<evidence type="ECO:0000256" key="2">
    <source>
        <dbReference type="SAM" id="MobiDB-lite"/>
    </source>
</evidence>
<evidence type="ECO:0000256" key="1">
    <source>
        <dbReference type="PROSITE-ProRule" id="PRU00339"/>
    </source>
</evidence>
<dbReference type="InterPro" id="IPR010270">
    <property type="entry name" value="Phage_P2_GpM"/>
</dbReference>
<evidence type="ECO:0000313" key="4">
    <source>
        <dbReference type="Proteomes" id="UP000003692"/>
    </source>
</evidence>